<dbReference type="GO" id="GO:0000981">
    <property type="term" value="F:DNA-binding transcription factor activity, RNA polymerase II-specific"/>
    <property type="evidence" value="ECO:0007669"/>
    <property type="project" value="InterPro"/>
</dbReference>
<dbReference type="OrthoDB" id="2595934at2759"/>
<gene>
    <name evidence="3" type="ORF">PSFLO_00574</name>
</gene>
<name>A0A5C3ES05_9BASI</name>
<evidence type="ECO:0000256" key="1">
    <source>
        <dbReference type="ARBA" id="ARBA00023242"/>
    </source>
</evidence>
<feature type="compositionally biased region" description="Basic and acidic residues" evidence="2">
    <location>
        <begin position="77"/>
        <end position="93"/>
    </location>
</feature>
<feature type="compositionally biased region" description="Basic residues" evidence="2">
    <location>
        <begin position="17"/>
        <end position="28"/>
    </location>
</feature>
<dbReference type="AlphaFoldDB" id="A0A5C3ES05"/>
<evidence type="ECO:0000313" key="3">
    <source>
        <dbReference type="EMBL" id="SPO35103.1"/>
    </source>
</evidence>
<dbReference type="InterPro" id="IPR036864">
    <property type="entry name" value="Zn2-C6_fun-type_DNA-bd_sf"/>
</dbReference>
<evidence type="ECO:0008006" key="5">
    <source>
        <dbReference type="Google" id="ProtNLM"/>
    </source>
</evidence>
<protein>
    <recommendedName>
        <fullName evidence="5">Zn(2)-C6 fungal-type domain-containing protein</fullName>
    </recommendedName>
</protein>
<dbReference type="PANTHER" id="PTHR31668:SF30">
    <property type="entry name" value="ZN(II)2CYS6 TRANSCRIPTION FACTOR (EUROFUNG)"/>
    <property type="match status" value="1"/>
</dbReference>
<feature type="compositionally biased region" description="Basic and acidic residues" evidence="2">
    <location>
        <begin position="129"/>
        <end position="140"/>
    </location>
</feature>
<sequence length="958" mass="103326">MSEEHGGGGEGSEAPAIRKRPRRTHARRSCQMCQQRKARCELPDLTVPSGPGPLADHLACHRCKTLQISCIVDDSNKKRGRKLTESKGTHETPARPTLDRAATTGELTIRAKRISLAGGDEAEGLGTADDARSRDRDRRLSRPRLVSRTPSPSGMDPGSPTALEAEVRHVKAIRSISGMSASQPLDIDGWEKYSIRSRPYTLLTELIPRQRGFASRTSRLISEEFGAEADIRDVVDDDKSAILSEWCEEHLTLWMPHLSNAQSIRQANQGGHQSVASQLLEAALYLVALQHLPRTPEDDVLRFSVARLVVRDLGRVMLSAPREARALEALELLAIFPIDVSVLAGPSKNRIRTDGLMTVAERLARSLRIDRLALGGGAPQPPIAGSSSGNIDSLDTSRRAVEWLSIKAWHTCFTLGDDELFESVSGNFADANWMRSLLPRAPPSDGYASAYGMPGLPLHASGGSPLSKRDAGTVGVIMRGILLERAMVSMGEIKAIPNTLDDHERVHLVDAIQRQWRNDFAAIEAERARELPESDPSSALIADWLAVEAANLDLTITGLGCLKTLGIEPDPATRVAAMMRLMREKQLNPVTFQFLAVHAERRLDAAESVLRTTAKLTQRDYAELDTPVLSRGATTASATSSSPLSNASEGRSNQRLPVPMVNVVGYAFEAALTAVEMHAKVIKAWRKLPARSESWQSAFQAVIRGLESVDSQGTVENGSIPATGAFIIKGMLEVLTMWTVFSKRCAAQNAPMSLGAEDVGCCGLPPRAKGVGLVLQDPLKNHPGPLDEGDLNYRLNMTTFAASGLHSRHGPLPPVTGTLAPTTQVVAPSLTASLFEAGQNGGALAEPWPRAYPFDDPAMGGGQLDTYAQYLGPSTTRKSPLPPPQSFAGMPGGVDLFSQDAGVDWMAEDQIAKLFPMPSADAAQAATPQDHQSIESILNEILGSNEWSGVLDDILARA</sequence>
<feature type="region of interest" description="Disordered" evidence="2">
    <location>
        <begin position="120"/>
        <end position="162"/>
    </location>
</feature>
<feature type="compositionally biased region" description="Low complexity" evidence="2">
    <location>
        <begin position="143"/>
        <end position="153"/>
    </location>
</feature>
<keyword evidence="4" id="KW-1185">Reference proteome</keyword>
<feature type="region of interest" description="Disordered" evidence="2">
    <location>
        <begin position="1"/>
        <end position="29"/>
    </location>
</feature>
<evidence type="ECO:0000256" key="2">
    <source>
        <dbReference type="SAM" id="MobiDB-lite"/>
    </source>
</evidence>
<feature type="region of interest" description="Disordered" evidence="2">
    <location>
        <begin position="77"/>
        <end position="106"/>
    </location>
</feature>
<feature type="compositionally biased region" description="Low complexity" evidence="2">
    <location>
        <begin position="632"/>
        <end position="648"/>
    </location>
</feature>
<evidence type="ECO:0000313" key="4">
    <source>
        <dbReference type="Proteomes" id="UP000323386"/>
    </source>
</evidence>
<dbReference type="PANTHER" id="PTHR31668">
    <property type="entry name" value="GLUCOSE TRANSPORT TRANSCRIPTION REGULATOR RGT1-RELATED-RELATED"/>
    <property type="match status" value="1"/>
</dbReference>
<organism evidence="3 4">
    <name type="scientific">Pseudozyma flocculosa</name>
    <dbReference type="NCBI Taxonomy" id="84751"/>
    <lineage>
        <taxon>Eukaryota</taxon>
        <taxon>Fungi</taxon>
        <taxon>Dikarya</taxon>
        <taxon>Basidiomycota</taxon>
        <taxon>Ustilaginomycotina</taxon>
        <taxon>Ustilaginomycetes</taxon>
        <taxon>Ustilaginales</taxon>
        <taxon>Ustilaginaceae</taxon>
        <taxon>Pseudozyma</taxon>
    </lineage>
</organism>
<dbReference type="Proteomes" id="UP000323386">
    <property type="component" value="Unassembled WGS sequence"/>
</dbReference>
<reference evidence="3 4" key="1">
    <citation type="submission" date="2018-03" db="EMBL/GenBank/DDBJ databases">
        <authorList>
            <person name="Guldener U."/>
        </authorList>
    </citation>
    <scope>NUCLEOTIDE SEQUENCE [LARGE SCALE GENOMIC DNA]</scope>
    <source>
        <strain evidence="3 4">DAOM196992</strain>
    </source>
</reference>
<dbReference type="Gene3D" id="4.10.240.10">
    <property type="entry name" value="Zn(2)-C6 fungal-type DNA-binding domain"/>
    <property type="match status" value="1"/>
</dbReference>
<proteinExistence type="predicted"/>
<dbReference type="SUPFAM" id="SSF57701">
    <property type="entry name" value="Zn2/Cys6 DNA-binding domain"/>
    <property type="match status" value="1"/>
</dbReference>
<dbReference type="GO" id="GO:0008270">
    <property type="term" value="F:zinc ion binding"/>
    <property type="evidence" value="ECO:0007669"/>
    <property type="project" value="InterPro"/>
</dbReference>
<accession>A0A5C3ES05</accession>
<keyword evidence="1" id="KW-0539">Nucleus</keyword>
<feature type="region of interest" description="Disordered" evidence="2">
    <location>
        <begin position="632"/>
        <end position="653"/>
    </location>
</feature>
<dbReference type="EMBL" id="OOIP01000001">
    <property type="protein sequence ID" value="SPO35103.1"/>
    <property type="molecule type" value="Genomic_DNA"/>
</dbReference>
<dbReference type="InterPro" id="IPR050797">
    <property type="entry name" value="Carb_Metab_Trans_Reg"/>
</dbReference>